<gene>
    <name evidence="1" type="ORF">BGCPKDLD_0889</name>
</gene>
<dbReference type="Proteomes" id="UP001055093">
    <property type="component" value="Unassembled WGS sequence"/>
</dbReference>
<evidence type="ECO:0008006" key="3">
    <source>
        <dbReference type="Google" id="ProtNLM"/>
    </source>
</evidence>
<organism evidence="1 2">
    <name type="scientific">Methylorubrum suomiense</name>
    <dbReference type="NCBI Taxonomy" id="144191"/>
    <lineage>
        <taxon>Bacteria</taxon>
        <taxon>Pseudomonadati</taxon>
        <taxon>Pseudomonadota</taxon>
        <taxon>Alphaproteobacteria</taxon>
        <taxon>Hyphomicrobiales</taxon>
        <taxon>Methylobacteriaceae</taxon>
        <taxon>Methylorubrum</taxon>
    </lineage>
</organism>
<evidence type="ECO:0000313" key="2">
    <source>
        <dbReference type="Proteomes" id="UP001055093"/>
    </source>
</evidence>
<reference evidence="1" key="2">
    <citation type="submission" date="2021-08" db="EMBL/GenBank/DDBJ databases">
        <authorList>
            <person name="Tani A."/>
            <person name="Ola A."/>
            <person name="Ogura Y."/>
            <person name="Katsura K."/>
            <person name="Hayashi T."/>
        </authorList>
    </citation>
    <scope>NUCLEOTIDE SEQUENCE</scope>
    <source>
        <strain evidence="1">DSM 14458</strain>
    </source>
</reference>
<dbReference type="EMBL" id="BPRE01000002">
    <property type="protein sequence ID" value="GJE74320.1"/>
    <property type="molecule type" value="Genomic_DNA"/>
</dbReference>
<sequence>MTPKQLIERLAAMEPPQGVPVVPPIELVAMMTRTVRGLRQ</sequence>
<proteinExistence type="predicted"/>
<accession>A0ABQ4URJ9</accession>
<reference evidence="1" key="1">
    <citation type="journal article" date="2021" name="Front. Microbiol.">
        <title>Comprehensive Comparative Genomics and Phenotyping of Methylobacterium Species.</title>
        <authorList>
            <person name="Alessa O."/>
            <person name="Ogura Y."/>
            <person name="Fujitani Y."/>
            <person name="Takami H."/>
            <person name="Hayashi T."/>
            <person name="Sahin N."/>
            <person name="Tani A."/>
        </authorList>
    </citation>
    <scope>NUCLEOTIDE SEQUENCE</scope>
    <source>
        <strain evidence="1">DSM 14458</strain>
    </source>
</reference>
<keyword evidence="2" id="KW-1185">Reference proteome</keyword>
<comment type="caution">
    <text evidence="1">The sequence shown here is derived from an EMBL/GenBank/DDBJ whole genome shotgun (WGS) entry which is preliminary data.</text>
</comment>
<evidence type="ECO:0000313" key="1">
    <source>
        <dbReference type="EMBL" id="GJE74320.1"/>
    </source>
</evidence>
<name>A0ABQ4URJ9_9HYPH</name>
<dbReference type="RefSeq" id="WP_283207389.1">
    <property type="nucleotide sequence ID" value="NZ_BPRE01000002.1"/>
</dbReference>
<protein>
    <recommendedName>
        <fullName evidence="3">Transposase</fullName>
    </recommendedName>
</protein>